<evidence type="ECO:0000256" key="1">
    <source>
        <dbReference type="SAM" id="MobiDB-lite"/>
    </source>
</evidence>
<reference evidence="4" key="2">
    <citation type="journal article" date="2017" name="Plant J.">
        <title>Araport11: a complete reannotation of the Arabidopsis thaliana reference genome.</title>
        <authorList>
            <person name="Cheng C.Y."/>
            <person name="Krishnakumar V."/>
            <person name="Chan A.P."/>
            <person name="Thibaud-Nissen F."/>
            <person name="Schobel S."/>
            <person name="Town C.D."/>
        </authorList>
    </citation>
    <scope>GENOME REANNOTATION</scope>
    <source>
        <strain evidence="4">cv. Columbia</strain>
    </source>
</reference>
<dbReference type="InterPro" id="IPR006525">
    <property type="entry name" value="Cystatin-related_pln"/>
</dbReference>
<evidence type="ECO:0000313" key="2">
    <source>
        <dbReference type="Araport" id="AT1G50690"/>
    </source>
</evidence>
<feature type="region of interest" description="Disordered" evidence="1">
    <location>
        <begin position="1"/>
        <end position="42"/>
    </location>
</feature>
<protein>
    <submittedName>
        <fullName evidence="3">Cystatin/monellin superfamily protein</fullName>
    </submittedName>
</protein>
<dbReference type="SMR" id="A0A1P8ASS7"/>
<dbReference type="InParanoid" id="A0A1P8ASS7"/>
<dbReference type="KEGG" id="ath:AT1G50690"/>
<accession>A0A1P8ASS7</accession>
<dbReference type="ExpressionAtlas" id="A0A1P8ASS7">
    <property type="expression patterns" value="baseline"/>
</dbReference>
<dbReference type="OMA" id="DNDSHII"/>
<feature type="compositionally biased region" description="Basic and acidic residues" evidence="1">
    <location>
        <begin position="7"/>
        <end position="21"/>
    </location>
</feature>
<dbReference type="NCBIfam" id="TIGR01638">
    <property type="entry name" value="Atha_cystat_rel"/>
    <property type="match status" value="1"/>
</dbReference>
<dbReference type="Gene3D" id="3.10.450.10">
    <property type="match status" value="1"/>
</dbReference>
<organism evidence="3 4">
    <name type="scientific">Arabidopsis thaliana</name>
    <name type="common">Mouse-ear cress</name>
    <dbReference type="NCBI Taxonomy" id="3702"/>
    <lineage>
        <taxon>Eukaryota</taxon>
        <taxon>Viridiplantae</taxon>
        <taxon>Streptophyta</taxon>
        <taxon>Embryophyta</taxon>
        <taxon>Tracheophyta</taxon>
        <taxon>Spermatophyta</taxon>
        <taxon>Magnoliopsida</taxon>
        <taxon>eudicotyledons</taxon>
        <taxon>Gunneridae</taxon>
        <taxon>Pentapetalae</taxon>
        <taxon>rosids</taxon>
        <taxon>malvids</taxon>
        <taxon>Brassicales</taxon>
        <taxon>Brassicaceae</taxon>
        <taxon>Camelineae</taxon>
        <taxon>Arabidopsis</taxon>
    </lineage>
</organism>
<dbReference type="TAIR" id="AT1G50690"/>
<dbReference type="GeneID" id="841491"/>
<dbReference type="AlphaFoldDB" id="A0A1P8ASS7"/>
<dbReference type="SUPFAM" id="SSF54403">
    <property type="entry name" value="Cystatin/monellin"/>
    <property type="match status" value="1"/>
</dbReference>
<dbReference type="InterPro" id="IPR046350">
    <property type="entry name" value="Cystatin_sf"/>
</dbReference>
<name>A0A1P8ASS7_ARATH</name>
<proteinExistence type="predicted"/>
<reference evidence="3 4" key="1">
    <citation type="journal article" date="2000" name="Nature">
        <title>Sequence and analysis of chromosome 1 of the plant Arabidopsis thaliana.</title>
        <authorList>
            <person name="Theologis A."/>
            <person name="Ecker J.R."/>
            <person name="Palm C.J."/>
            <person name="Federspiel N.A."/>
            <person name="Kaul S."/>
            <person name="White O."/>
            <person name="Alonso J."/>
            <person name="Altafi H."/>
            <person name="Araujo R."/>
            <person name="Bowman C.L."/>
            <person name="Brooks S.Y."/>
            <person name="Buehler E."/>
            <person name="Chan A."/>
            <person name="Chao Q."/>
            <person name="Chen H."/>
            <person name="Cheuk R.F."/>
            <person name="Chin C.W."/>
            <person name="Chung M.K."/>
            <person name="Conn L."/>
            <person name="Conway A.B."/>
            <person name="Conway A.R."/>
            <person name="Creasy T.H."/>
            <person name="Dewar K."/>
            <person name="Dunn P."/>
            <person name="Etgu P."/>
            <person name="Feldblyum T.V."/>
            <person name="Feng J."/>
            <person name="Fong B."/>
            <person name="Fujii C.Y."/>
            <person name="Gill J.E."/>
            <person name="Goldsmith A.D."/>
            <person name="Haas B."/>
            <person name="Hansen N.F."/>
            <person name="Hughes B."/>
            <person name="Huizar L."/>
            <person name="Hunter J.L."/>
            <person name="Jenkins J."/>
            <person name="Johnson-Hopson C."/>
            <person name="Khan S."/>
            <person name="Khaykin E."/>
            <person name="Kim C.J."/>
            <person name="Koo H.L."/>
            <person name="Kremenetskaia I."/>
            <person name="Kurtz D.B."/>
            <person name="Kwan A."/>
            <person name="Lam B."/>
            <person name="Langin-Hooper S."/>
            <person name="Lee A."/>
            <person name="Lee J.M."/>
            <person name="Lenz C.A."/>
            <person name="Li J.H."/>
            <person name="Li Y."/>
            <person name="Lin X."/>
            <person name="Liu S.X."/>
            <person name="Liu Z.A."/>
            <person name="Luros J.S."/>
            <person name="Maiti R."/>
            <person name="Marziali A."/>
            <person name="Militscher J."/>
            <person name="Miranda M."/>
            <person name="Nguyen M."/>
            <person name="Nierman W.C."/>
            <person name="Osborne B.I."/>
            <person name="Pai G."/>
            <person name="Peterson J."/>
            <person name="Pham P.K."/>
            <person name="Rizzo M."/>
            <person name="Rooney T."/>
            <person name="Rowley D."/>
            <person name="Sakano H."/>
            <person name="Salzberg S.L."/>
            <person name="Schwartz J.R."/>
            <person name="Shinn P."/>
            <person name="Southwick A.M."/>
            <person name="Sun H."/>
            <person name="Tallon L.J."/>
            <person name="Tambunga G."/>
            <person name="Toriumi M.J."/>
            <person name="Town C.D."/>
            <person name="Utterback T."/>
            <person name="Van Aken S."/>
            <person name="Vaysberg M."/>
            <person name="Vysotskaia V.S."/>
            <person name="Walker M."/>
            <person name="Wu D."/>
            <person name="Yu G."/>
            <person name="Fraser C.M."/>
            <person name="Venter J.C."/>
            <person name="Davis R.W."/>
        </authorList>
    </citation>
    <scope>NUCLEOTIDE SEQUENCE [LARGE SCALE GENOMIC DNA]</scope>
    <source>
        <strain evidence="4">cv. Columbia</strain>
    </source>
</reference>
<dbReference type="Proteomes" id="UP000006548">
    <property type="component" value="Chromosome 1"/>
</dbReference>
<dbReference type="STRING" id="3702.A0A1P8ASS7"/>
<dbReference type="EMBL" id="CP002684">
    <property type="protein sequence ID" value="ANM59723.1"/>
    <property type="molecule type" value="Genomic_DNA"/>
</dbReference>
<dbReference type="Araport" id="AT1G50690"/>
<dbReference type="PANTHER" id="PTHR31228">
    <property type="entry name" value="CYSTATIN/MONELLIN SUPERFAMILY PROTEIN"/>
    <property type="match status" value="1"/>
</dbReference>
<feature type="compositionally biased region" description="Acidic residues" evidence="1">
    <location>
        <begin position="22"/>
        <end position="31"/>
    </location>
</feature>
<evidence type="ECO:0000313" key="4">
    <source>
        <dbReference type="Proteomes" id="UP000006548"/>
    </source>
</evidence>
<evidence type="ECO:0000313" key="3">
    <source>
        <dbReference type="EMBL" id="ANM59723.1"/>
    </source>
</evidence>
<dbReference type="PANTHER" id="PTHR31228:SF22">
    <property type="entry name" value="CYSTATIN_MONELLIN SUPERFAMILY PROTEIN"/>
    <property type="match status" value="1"/>
</dbReference>
<keyword evidence="4" id="KW-1185">Reference proteome</keyword>
<sequence>MDPQVVVDKKSEEPDLKRQKLEEEEEEDCEEMSSYSESTCSFDSEDERLVEEEYQRSGYYDFDTTKQRRLVFCYPVIFEDSDVAHKPETDGDLVHRLSKIALQKYNDDKLENLELVRAVKANRKYGAGFIFYITFEAKDANSHTDPITFQAAVRYLRGIETVYRVHPKPLLDSTK</sequence>
<gene>
    <name evidence="2 3" type="ordered locus">At1g50690</name>
    <name evidence="3" type="ORF">F17J6.21</name>
    <name evidence="3" type="ORF">F17J6_21</name>
</gene>